<keyword evidence="2" id="KW-0812">Transmembrane</keyword>
<gene>
    <name evidence="3" type="ORF">CY34DRAFT_69910</name>
</gene>
<dbReference type="AlphaFoldDB" id="A0A0D0AGB4"/>
<dbReference type="Proteomes" id="UP000054485">
    <property type="component" value="Unassembled WGS sequence"/>
</dbReference>
<dbReference type="HOGENOM" id="CLU_032062_0_0_1"/>
<proteinExistence type="predicted"/>
<evidence type="ECO:0000256" key="2">
    <source>
        <dbReference type="SAM" id="Phobius"/>
    </source>
</evidence>
<feature type="transmembrane region" description="Helical" evidence="2">
    <location>
        <begin position="149"/>
        <end position="168"/>
    </location>
</feature>
<dbReference type="InParanoid" id="A0A0D0AGB4"/>
<dbReference type="STRING" id="930992.A0A0D0AGB4"/>
<feature type="compositionally biased region" description="Polar residues" evidence="1">
    <location>
        <begin position="407"/>
        <end position="420"/>
    </location>
</feature>
<feature type="compositionally biased region" description="Basic and acidic residues" evidence="1">
    <location>
        <begin position="425"/>
        <end position="452"/>
    </location>
</feature>
<keyword evidence="2" id="KW-1133">Transmembrane helix</keyword>
<keyword evidence="2" id="KW-0472">Membrane</keyword>
<name>A0A0D0AGB4_9AGAM</name>
<feature type="compositionally biased region" description="Low complexity" evidence="1">
    <location>
        <begin position="118"/>
        <end position="127"/>
    </location>
</feature>
<dbReference type="EMBL" id="KN835133">
    <property type="protein sequence ID" value="KIK49205.1"/>
    <property type="molecule type" value="Genomic_DNA"/>
</dbReference>
<reference evidence="3 4" key="1">
    <citation type="submission" date="2014-04" db="EMBL/GenBank/DDBJ databases">
        <authorList>
            <consortium name="DOE Joint Genome Institute"/>
            <person name="Kuo A."/>
            <person name="Ruytinx J."/>
            <person name="Rineau F."/>
            <person name="Colpaert J."/>
            <person name="Kohler A."/>
            <person name="Nagy L.G."/>
            <person name="Floudas D."/>
            <person name="Copeland A."/>
            <person name="Barry K.W."/>
            <person name="Cichocki N."/>
            <person name="Veneault-Fourrey C."/>
            <person name="LaButti K."/>
            <person name="Lindquist E.A."/>
            <person name="Lipzen A."/>
            <person name="Lundell T."/>
            <person name="Morin E."/>
            <person name="Murat C."/>
            <person name="Sun H."/>
            <person name="Tunlid A."/>
            <person name="Henrissat B."/>
            <person name="Grigoriev I.V."/>
            <person name="Hibbett D.S."/>
            <person name="Martin F."/>
            <person name="Nordberg H.P."/>
            <person name="Cantor M.N."/>
            <person name="Hua S.X."/>
        </authorList>
    </citation>
    <scope>NUCLEOTIDE SEQUENCE [LARGE SCALE GENOMIC DNA]</scope>
    <source>
        <strain evidence="3 4">UH-Slu-Lm8-n1</strain>
    </source>
</reference>
<feature type="region of interest" description="Disordered" evidence="1">
    <location>
        <begin position="118"/>
        <end position="141"/>
    </location>
</feature>
<accession>A0A0D0AGB4</accession>
<feature type="region of interest" description="Disordered" evidence="1">
    <location>
        <begin position="353"/>
        <end position="452"/>
    </location>
</feature>
<feature type="compositionally biased region" description="Polar residues" evidence="1">
    <location>
        <begin position="386"/>
        <end position="395"/>
    </location>
</feature>
<reference evidence="4" key="2">
    <citation type="submission" date="2015-01" db="EMBL/GenBank/DDBJ databases">
        <title>Evolutionary Origins and Diversification of the Mycorrhizal Mutualists.</title>
        <authorList>
            <consortium name="DOE Joint Genome Institute"/>
            <consortium name="Mycorrhizal Genomics Consortium"/>
            <person name="Kohler A."/>
            <person name="Kuo A."/>
            <person name="Nagy L.G."/>
            <person name="Floudas D."/>
            <person name="Copeland A."/>
            <person name="Barry K.W."/>
            <person name="Cichocki N."/>
            <person name="Veneault-Fourrey C."/>
            <person name="LaButti K."/>
            <person name="Lindquist E.A."/>
            <person name="Lipzen A."/>
            <person name="Lundell T."/>
            <person name="Morin E."/>
            <person name="Murat C."/>
            <person name="Riley R."/>
            <person name="Ohm R."/>
            <person name="Sun H."/>
            <person name="Tunlid A."/>
            <person name="Henrissat B."/>
            <person name="Grigoriev I.V."/>
            <person name="Hibbett D.S."/>
            <person name="Martin F."/>
        </authorList>
    </citation>
    <scope>NUCLEOTIDE SEQUENCE [LARGE SCALE GENOMIC DNA]</scope>
    <source>
        <strain evidence="4">UH-Slu-Lm8-n1</strain>
    </source>
</reference>
<organism evidence="3 4">
    <name type="scientific">Suillus luteus UH-Slu-Lm8-n1</name>
    <dbReference type="NCBI Taxonomy" id="930992"/>
    <lineage>
        <taxon>Eukaryota</taxon>
        <taxon>Fungi</taxon>
        <taxon>Dikarya</taxon>
        <taxon>Basidiomycota</taxon>
        <taxon>Agaricomycotina</taxon>
        <taxon>Agaricomycetes</taxon>
        <taxon>Agaricomycetidae</taxon>
        <taxon>Boletales</taxon>
        <taxon>Suillineae</taxon>
        <taxon>Suillaceae</taxon>
        <taxon>Suillus</taxon>
    </lineage>
</organism>
<feature type="region of interest" description="Disordered" evidence="1">
    <location>
        <begin position="237"/>
        <end position="259"/>
    </location>
</feature>
<sequence>MSTGKTTTKKAIKNKAKATSIRPVRIADYDSQEMTNVPNPVPDTGLPPPSSDVVYFTPPPITASPSVTHQSQEYHATTSTGKSISATSVSTFTPLPPLLTLQSTPAADNAHAIVITSTPSRSSSIQSHNAVQSAQVQRPSPSHQISKPAIIALSVIGGVVLLGVFILIRLLRRPRRRKCPTPSLPILQDGAFPDHFESKGSGSPVFGGKERFSPSLRSARGNTGLWTWTQYHSGIPKPAPTVTVSKSSSGEPGSGSQENLLTEKRTSFGGQGQYPFTGQGNFGQRTQPPLQPIQNAITRAVSRLSTVSMSLYPNSPANTTYYGATNVGIAIESTAPLTGDGQTMTRAKDRVAAERARNSMIAPPNAKDASSLRRSQSYAYGGMDTTPASPGSGRSAQHGGRARVKSTYYTPGSYPRTSAAPSAWSKDRGQQDGLHSDRTHNLQRSESHRGRETQALTCALGLASPIPPSPHPTLYPDDSMSVIGEAKKVTVTGTRSQKKPVPKAMLNYERSTSPDSAALGSLMMVDFAASKSTASLVNIRPSEAARETREAQSQGGQNSGGSGQPKTSLKKRVEDRPPRVPSPPPLPSLAQMALAHSNPEAYANYHSPTYSIYGLYDGDRKSRGTSFGY</sequence>
<dbReference type="OrthoDB" id="2983908at2759"/>
<feature type="region of interest" description="Disordered" evidence="1">
    <location>
        <begin position="541"/>
        <end position="590"/>
    </location>
</feature>
<protein>
    <submittedName>
        <fullName evidence="3">Uncharacterized protein</fullName>
    </submittedName>
</protein>
<feature type="compositionally biased region" description="Low complexity" evidence="1">
    <location>
        <begin position="245"/>
        <end position="256"/>
    </location>
</feature>
<evidence type="ECO:0000313" key="4">
    <source>
        <dbReference type="Proteomes" id="UP000054485"/>
    </source>
</evidence>
<feature type="compositionally biased region" description="Polar residues" evidence="1">
    <location>
        <begin position="128"/>
        <end position="141"/>
    </location>
</feature>
<evidence type="ECO:0000313" key="3">
    <source>
        <dbReference type="EMBL" id="KIK49205.1"/>
    </source>
</evidence>
<evidence type="ECO:0000256" key="1">
    <source>
        <dbReference type="SAM" id="MobiDB-lite"/>
    </source>
</evidence>
<keyword evidence="4" id="KW-1185">Reference proteome</keyword>